<dbReference type="AlphaFoldDB" id="A0A6N7RPE2"/>
<name>A0A6N7RPE2_9ACTN</name>
<accession>A0A6N7RPE2</accession>
<keyword evidence="4" id="KW-0560">Oxidoreductase</keyword>
<dbReference type="InterPro" id="IPR003953">
    <property type="entry name" value="FAD-dep_OxRdtase_2_FAD-bd"/>
</dbReference>
<sequence>MGTELNRREFLLGVGASGLAVAGAGMLAGCASGAGGANASAGEGDAKPQAAGSAREASGTSNGAAAPIEPVGAPEAWDKEADIVIVGSGGGGLNAAARACQLGLSAIVVEKLTTVGGNSRSATMFTIGGGTPQQDEAGLAHPSFPYEVGKWVDHMMMGMGQGANPEMLELIGDNLSKCFAWMTETYGIEWIMGHDGSYFATAPVGMDKIIDAAHAYGLEHGAEFLTGTEAQALVMDGGRVAGVKAKGQDGSEVFLRGAKAVLLTGGGFAANRDLLAEWAPSALERSASCYLANTDTGECFRMGLGAGADVANRNSYTMFDGGMDWLAEGQGEWCHYLYDGATQLVRQPWLNFRKDGTRNRYITSVKLGALTDQASIECGGPNGRSYVVFDANWDEYLQTFGQKACREPIQEGVARQPLIPEYYQDYHQGVQDAVDAGMIRECDTLEELAEALGLDADVLKRTVDDWNATVASGHDDAVYPYDDAWLHPIDTPPFYGAKIGGNLFMTQTGLLVNTKLQVLDTEGRVIPGLYAGWHTAGGAAAPDAVTSMAFDTGGVSKSYLGGYLAAANIAELE</sequence>
<comment type="cofactor">
    <cofactor evidence="1">
        <name>FAD</name>
        <dbReference type="ChEBI" id="CHEBI:57692"/>
    </cofactor>
</comment>
<comment type="caution">
    <text evidence="7">The sequence shown here is derived from an EMBL/GenBank/DDBJ whole genome shotgun (WGS) entry which is preliminary data.</text>
</comment>
<dbReference type="Proteomes" id="UP000438093">
    <property type="component" value="Unassembled WGS sequence"/>
</dbReference>
<dbReference type="PANTHER" id="PTHR43400:SF7">
    <property type="entry name" value="FAD-DEPENDENT OXIDOREDUCTASE 2 FAD BINDING DOMAIN-CONTAINING PROTEIN"/>
    <property type="match status" value="1"/>
</dbReference>
<dbReference type="SUPFAM" id="SSF56425">
    <property type="entry name" value="Succinate dehydrogenase/fumarate reductase flavoprotein, catalytic domain"/>
    <property type="match status" value="1"/>
</dbReference>
<feature type="domain" description="FAD-dependent oxidoreductase 2 FAD-binding" evidence="6">
    <location>
        <begin position="82"/>
        <end position="531"/>
    </location>
</feature>
<keyword evidence="8" id="KW-1185">Reference proteome</keyword>
<feature type="region of interest" description="Disordered" evidence="5">
    <location>
        <begin position="38"/>
        <end position="70"/>
    </location>
</feature>
<dbReference type="Gene3D" id="3.50.50.60">
    <property type="entry name" value="FAD/NAD(P)-binding domain"/>
    <property type="match status" value="1"/>
</dbReference>
<reference evidence="8" key="1">
    <citation type="submission" date="2019-08" db="EMBL/GenBank/DDBJ databases">
        <title>Arthrobacter sp. nov., isolated from plateau pika and Tibetan wild ass.</title>
        <authorList>
            <person name="Ge Y."/>
        </authorList>
    </citation>
    <scope>NUCLEOTIDE SEQUENCE [LARGE SCALE GENOMIC DNA]</scope>
    <source>
        <strain evidence="8">HF-4214</strain>
    </source>
</reference>
<organism evidence="7 8">
    <name type="scientific">Eggerthella guodeyinii</name>
    <dbReference type="NCBI Taxonomy" id="2690837"/>
    <lineage>
        <taxon>Bacteria</taxon>
        <taxon>Bacillati</taxon>
        <taxon>Actinomycetota</taxon>
        <taxon>Coriobacteriia</taxon>
        <taxon>Eggerthellales</taxon>
        <taxon>Eggerthellaceae</taxon>
        <taxon>Eggerthella</taxon>
    </lineage>
</organism>
<evidence type="ECO:0000256" key="4">
    <source>
        <dbReference type="ARBA" id="ARBA00023002"/>
    </source>
</evidence>
<dbReference type="GO" id="GO:0033765">
    <property type="term" value="F:steroid dehydrogenase activity, acting on the CH-CH group of donors"/>
    <property type="evidence" value="ECO:0007669"/>
    <property type="project" value="UniProtKB-ARBA"/>
</dbReference>
<evidence type="ECO:0000256" key="2">
    <source>
        <dbReference type="ARBA" id="ARBA00022630"/>
    </source>
</evidence>
<dbReference type="SUPFAM" id="SSF51905">
    <property type="entry name" value="FAD/NAD(P)-binding domain"/>
    <property type="match status" value="1"/>
</dbReference>
<protein>
    <submittedName>
        <fullName evidence="7">FAD-binding protein</fullName>
    </submittedName>
</protein>
<dbReference type="RefSeq" id="WP_154333948.1">
    <property type="nucleotide sequence ID" value="NZ_VTFY01000009.1"/>
</dbReference>
<dbReference type="PROSITE" id="PS51318">
    <property type="entry name" value="TAT"/>
    <property type="match status" value="1"/>
</dbReference>
<dbReference type="InterPro" id="IPR050315">
    <property type="entry name" value="FAD-oxidoreductase_2"/>
</dbReference>
<evidence type="ECO:0000259" key="6">
    <source>
        <dbReference type="Pfam" id="PF00890"/>
    </source>
</evidence>
<dbReference type="EMBL" id="VTFY01000009">
    <property type="protein sequence ID" value="MRX83116.1"/>
    <property type="molecule type" value="Genomic_DNA"/>
</dbReference>
<proteinExistence type="predicted"/>
<keyword evidence="2" id="KW-0285">Flavoprotein</keyword>
<dbReference type="Gene3D" id="3.90.700.10">
    <property type="entry name" value="Succinate dehydrogenase/fumarate reductase flavoprotein, catalytic domain"/>
    <property type="match status" value="1"/>
</dbReference>
<evidence type="ECO:0000256" key="1">
    <source>
        <dbReference type="ARBA" id="ARBA00001974"/>
    </source>
</evidence>
<keyword evidence="3" id="KW-0274">FAD</keyword>
<evidence type="ECO:0000313" key="8">
    <source>
        <dbReference type="Proteomes" id="UP000438093"/>
    </source>
</evidence>
<dbReference type="InterPro" id="IPR036188">
    <property type="entry name" value="FAD/NAD-bd_sf"/>
</dbReference>
<dbReference type="PROSITE" id="PS51257">
    <property type="entry name" value="PROKAR_LIPOPROTEIN"/>
    <property type="match status" value="1"/>
</dbReference>
<evidence type="ECO:0000256" key="5">
    <source>
        <dbReference type="SAM" id="MobiDB-lite"/>
    </source>
</evidence>
<dbReference type="PRINTS" id="PR00411">
    <property type="entry name" value="PNDRDTASEI"/>
</dbReference>
<dbReference type="PANTHER" id="PTHR43400">
    <property type="entry name" value="FUMARATE REDUCTASE"/>
    <property type="match status" value="1"/>
</dbReference>
<gene>
    <name evidence="7" type="ORF">GJG86_11520</name>
</gene>
<dbReference type="InterPro" id="IPR027477">
    <property type="entry name" value="Succ_DH/fumarate_Rdtase_cat_sf"/>
</dbReference>
<evidence type="ECO:0000313" key="7">
    <source>
        <dbReference type="EMBL" id="MRX83116.1"/>
    </source>
</evidence>
<dbReference type="Pfam" id="PF00890">
    <property type="entry name" value="FAD_binding_2"/>
    <property type="match status" value="1"/>
</dbReference>
<evidence type="ECO:0000256" key="3">
    <source>
        <dbReference type="ARBA" id="ARBA00022827"/>
    </source>
</evidence>
<dbReference type="InterPro" id="IPR006311">
    <property type="entry name" value="TAT_signal"/>
</dbReference>